<reference evidence="1" key="1">
    <citation type="journal article" date="2019" name="bioRxiv">
        <title>The Genome of the Zebra Mussel, Dreissena polymorpha: A Resource for Invasive Species Research.</title>
        <authorList>
            <person name="McCartney M.A."/>
            <person name="Auch B."/>
            <person name="Kono T."/>
            <person name="Mallez S."/>
            <person name="Zhang Y."/>
            <person name="Obille A."/>
            <person name="Becker A."/>
            <person name="Abrahante J.E."/>
            <person name="Garbe J."/>
            <person name="Badalamenti J.P."/>
            <person name="Herman A."/>
            <person name="Mangelson H."/>
            <person name="Liachko I."/>
            <person name="Sullivan S."/>
            <person name="Sone E.D."/>
            <person name="Koren S."/>
            <person name="Silverstein K.A.T."/>
            <person name="Beckman K.B."/>
            <person name="Gohl D.M."/>
        </authorList>
    </citation>
    <scope>NUCLEOTIDE SEQUENCE</scope>
    <source>
        <strain evidence="1">Duluth1</strain>
        <tissue evidence="1">Whole animal</tissue>
    </source>
</reference>
<protein>
    <submittedName>
        <fullName evidence="1">Uncharacterized protein</fullName>
    </submittedName>
</protein>
<sequence>MFHPPSTRVPINTASETQLRSLPGIGARTANAIINYRERVGPIDEEQLSIIPYIRMSKDLLDLIDFTPYGREFPTAQHEDIDKLSDTFHRSRLQGPNLQNAYYHTDARPQMTYADNVNMNNRFLSCDKPFFNNEYTSAGAGVNILSMTYPPQIKHPFAGYSPVLEPASCEKVRTFGPNTCKSSDLL</sequence>
<evidence type="ECO:0000313" key="1">
    <source>
        <dbReference type="EMBL" id="KAH3729961.1"/>
    </source>
</evidence>
<keyword evidence="2" id="KW-1185">Reference proteome</keyword>
<dbReference type="Proteomes" id="UP000828390">
    <property type="component" value="Unassembled WGS sequence"/>
</dbReference>
<dbReference type="AlphaFoldDB" id="A0A9D4CSA2"/>
<dbReference type="EMBL" id="JAIWYP010000012">
    <property type="protein sequence ID" value="KAH3729961.1"/>
    <property type="molecule type" value="Genomic_DNA"/>
</dbReference>
<organism evidence="1 2">
    <name type="scientific">Dreissena polymorpha</name>
    <name type="common">Zebra mussel</name>
    <name type="synonym">Mytilus polymorpha</name>
    <dbReference type="NCBI Taxonomy" id="45954"/>
    <lineage>
        <taxon>Eukaryota</taxon>
        <taxon>Metazoa</taxon>
        <taxon>Spiralia</taxon>
        <taxon>Lophotrochozoa</taxon>
        <taxon>Mollusca</taxon>
        <taxon>Bivalvia</taxon>
        <taxon>Autobranchia</taxon>
        <taxon>Heteroconchia</taxon>
        <taxon>Euheterodonta</taxon>
        <taxon>Imparidentia</taxon>
        <taxon>Neoheterodontei</taxon>
        <taxon>Myida</taxon>
        <taxon>Dreissenoidea</taxon>
        <taxon>Dreissenidae</taxon>
        <taxon>Dreissena</taxon>
    </lineage>
</organism>
<gene>
    <name evidence="1" type="ORF">DPMN_055939</name>
</gene>
<dbReference type="Gene3D" id="1.10.150.280">
    <property type="entry name" value="AF1531-like domain"/>
    <property type="match status" value="1"/>
</dbReference>
<comment type="caution">
    <text evidence="1">The sequence shown here is derived from an EMBL/GenBank/DDBJ whole genome shotgun (WGS) entry which is preliminary data.</text>
</comment>
<reference evidence="1" key="2">
    <citation type="submission" date="2020-11" db="EMBL/GenBank/DDBJ databases">
        <authorList>
            <person name="McCartney M.A."/>
            <person name="Auch B."/>
            <person name="Kono T."/>
            <person name="Mallez S."/>
            <person name="Becker A."/>
            <person name="Gohl D.M."/>
            <person name="Silverstein K.A.T."/>
            <person name="Koren S."/>
            <person name="Bechman K.B."/>
            <person name="Herman A."/>
            <person name="Abrahante J.E."/>
            <person name="Garbe J."/>
        </authorList>
    </citation>
    <scope>NUCLEOTIDE SEQUENCE</scope>
    <source>
        <strain evidence="1">Duluth1</strain>
        <tissue evidence="1">Whole animal</tissue>
    </source>
</reference>
<dbReference type="Pfam" id="PF12836">
    <property type="entry name" value="HHH_3"/>
    <property type="match status" value="1"/>
</dbReference>
<dbReference type="InterPro" id="IPR010994">
    <property type="entry name" value="RuvA_2-like"/>
</dbReference>
<accession>A0A9D4CSA2</accession>
<proteinExistence type="predicted"/>
<dbReference type="SUPFAM" id="SSF47781">
    <property type="entry name" value="RuvA domain 2-like"/>
    <property type="match status" value="1"/>
</dbReference>
<name>A0A9D4CSA2_DREPO</name>
<evidence type="ECO:0000313" key="2">
    <source>
        <dbReference type="Proteomes" id="UP000828390"/>
    </source>
</evidence>